<name>A0AA88YP08_PINIB</name>
<proteinExistence type="predicted"/>
<evidence type="ECO:0000256" key="1">
    <source>
        <dbReference type="ARBA" id="ARBA00004613"/>
    </source>
</evidence>
<dbReference type="PRINTS" id="PR00007">
    <property type="entry name" value="COMPLEMNTC1Q"/>
</dbReference>
<dbReference type="InterPro" id="IPR001073">
    <property type="entry name" value="C1q_dom"/>
</dbReference>
<evidence type="ECO:0000313" key="6">
    <source>
        <dbReference type="Proteomes" id="UP001186944"/>
    </source>
</evidence>
<dbReference type="PANTHER" id="PTHR22923">
    <property type="entry name" value="CEREBELLIN-RELATED"/>
    <property type="match status" value="1"/>
</dbReference>
<evidence type="ECO:0000256" key="3">
    <source>
        <dbReference type="ARBA" id="ARBA00022729"/>
    </source>
</evidence>
<dbReference type="PANTHER" id="PTHR22923:SF116">
    <property type="entry name" value="C1Q DOMAIN-CONTAINING PROTEIN"/>
    <property type="match status" value="1"/>
</dbReference>
<dbReference type="EMBL" id="VSWD01000004">
    <property type="protein sequence ID" value="KAK3104539.1"/>
    <property type="molecule type" value="Genomic_DNA"/>
</dbReference>
<accession>A0AA88YP08</accession>
<protein>
    <recommendedName>
        <fullName evidence="4">C1q domain-containing protein</fullName>
    </recommendedName>
</protein>
<dbReference type="SUPFAM" id="SSF49842">
    <property type="entry name" value="TNF-like"/>
    <property type="match status" value="1"/>
</dbReference>
<keyword evidence="3" id="KW-0732">Signal</keyword>
<dbReference type="Gene3D" id="2.60.120.40">
    <property type="match status" value="1"/>
</dbReference>
<evidence type="ECO:0000313" key="5">
    <source>
        <dbReference type="EMBL" id="KAK3104539.1"/>
    </source>
</evidence>
<dbReference type="SMART" id="SM00110">
    <property type="entry name" value="C1Q"/>
    <property type="match status" value="1"/>
</dbReference>
<dbReference type="Proteomes" id="UP001186944">
    <property type="component" value="Unassembled WGS sequence"/>
</dbReference>
<dbReference type="GO" id="GO:0005576">
    <property type="term" value="C:extracellular region"/>
    <property type="evidence" value="ECO:0007669"/>
    <property type="project" value="UniProtKB-SubCell"/>
</dbReference>
<keyword evidence="2" id="KW-0964">Secreted</keyword>
<comment type="caution">
    <text evidence="5">The sequence shown here is derived from an EMBL/GenBank/DDBJ whole genome shotgun (WGS) entry which is preliminary data.</text>
</comment>
<reference evidence="5" key="1">
    <citation type="submission" date="2019-08" db="EMBL/GenBank/DDBJ databases">
        <title>The improved chromosome-level genome for the pearl oyster Pinctada fucata martensii using PacBio sequencing and Hi-C.</title>
        <authorList>
            <person name="Zheng Z."/>
        </authorList>
    </citation>
    <scope>NUCLEOTIDE SEQUENCE</scope>
    <source>
        <strain evidence="5">ZZ-2019</strain>
        <tissue evidence="5">Adductor muscle</tissue>
    </source>
</reference>
<dbReference type="InterPro" id="IPR008983">
    <property type="entry name" value="Tumour_necrosis_fac-like_dom"/>
</dbReference>
<organism evidence="5 6">
    <name type="scientific">Pinctada imbricata</name>
    <name type="common">Atlantic pearl-oyster</name>
    <name type="synonym">Pinctada martensii</name>
    <dbReference type="NCBI Taxonomy" id="66713"/>
    <lineage>
        <taxon>Eukaryota</taxon>
        <taxon>Metazoa</taxon>
        <taxon>Spiralia</taxon>
        <taxon>Lophotrochozoa</taxon>
        <taxon>Mollusca</taxon>
        <taxon>Bivalvia</taxon>
        <taxon>Autobranchia</taxon>
        <taxon>Pteriomorphia</taxon>
        <taxon>Pterioida</taxon>
        <taxon>Pterioidea</taxon>
        <taxon>Pteriidae</taxon>
        <taxon>Pinctada</taxon>
    </lineage>
</organism>
<keyword evidence="6" id="KW-1185">Reference proteome</keyword>
<dbReference type="PROSITE" id="PS50871">
    <property type="entry name" value="C1Q"/>
    <property type="match status" value="1"/>
</dbReference>
<evidence type="ECO:0000259" key="4">
    <source>
        <dbReference type="PROSITE" id="PS50871"/>
    </source>
</evidence>
<sequence length="126" mass="14051">MTASFTTKGPGTKFIFDTVRTNVHNAYDKTTGVYTAPESGMYVFNWVIREHKSQHSVELMLNSEILGVTFKRAEGNDDASVSGTVVVSVRKGDSVFLRANHKADYKHKIHNNIHGRSSFSGWRLCG</sequence>
<feature type="domain" description="C1q" evidence="4">
    <location>
        <begin position="1"/>
        <end position="126"/>
    </location>
</feature>
<dbReference type="InterPro" id="IPR050822">
    <property type="entry name" value="Cerebellin_Synaptic_Org"/>
</dbReference>
<evidence type="ECO:0000256" key="2">
    <source>
        <dbReference type="ARBA" id="ARBA00022525"/>
    </source>
</evidence>
<dbReference type="AlphaFoldDB" id="A0AA88YP08"/>
<comment type="subcellular location">
    <subcellularLocation>
        <location evidence="1">Secreted</location>
    </subcellularLocation>
</comment>
<dbReference type="Pfam" id="PF00386">
    <property type="entry name" value="C1q"/>
    <property type="match status" value="1"/>
</dbReference>
<gene>
    <name evidence="5" type="ORF">FSP39_004564</name>
</gene>